<sequence>MYKKILAVDDDADMLEFLDTLLVQYGYEVKTLSRGERIFNAVSTYKPDLILLDVMLGGVDGSMICSALKAKAETRDIPVIFVSGYYQAASKIYNLEDGAADDFLLKPFNIQSLISKIEFQLAA</sequence>
<dbReference type="Gene3D" id="3.40.50.2300">
    <property type="match status" value="1"/>
</dbReference>
<comment type="caution">
    <text evidence="4">The sequence shown here is derived from an EMBL/GenBank/DDBJ whole genome shotgun (WGS) entry which is preliminary data.</text>
</comment>
<dbReference type="PANTHER" id="PTHR44591:SF3">
    <property type="entry name" value="RESPONSE REGULATORY DOMAIN-CONTAINING PROTEIN"/>
    <property type="match status" value="1"/>
</dbReference>
<keyword evidence="5" id="KW-1185">Reference proteome</keyword>
<feature type="modified residue" description="4-aspartylphosphate" evidence="2">
    <location>
        <position position="53"/>
    </location>
</feature>
<accession>A0A917J891</accession>
<organism evidence="4 5">
    <name type="scientific">Mucilaginibacter galii</name>
    <dbReference type="NCBI Taxonomy" id="2005073"/>
    <lineage>
        <taxon>Bacteria</taxon>
        <taxon>Pseudomonadati</taxon>
        <taxon>Bacteroidota</taxon>
        <taxon>Sphingobacteriia</taxon>
        <taxon>Sphingobacteriales</taxon>
        <taxon>Sphingobacteriaceae</taxon>
        <taxon>Mucilaginibacter</taxon>
    </lineage>
</organism>
<dbReference type="InterPro" id="IPR050595">
    <property type="entry name" value="Bact_response_regulator"/>
</dbReference>
<dbReference type="RefSeq" id="WP_188414637.1">
    <property type="nucleotide sequence ID" value="NZ_BMDO01000002.1"/>
</dbReference>
<dbReference type="SUPFAM" id="SSF52172">
    <property type="entry name" value="CheY-like"/>
    <property type="match status" value="1"/>
</dbReference>
<dbReference type="GO" id="GO:0000160">
    <property type="term" value="P:phosphorelay signal transduction system"/>
    <property type="evidence" value="ECO:0007669"/>
    <property type="project" value="InterPro"/>
</dbReference>
<dbReference type="SMART" id="SM00448">
    <property type="entry name" value="REC"/>
    <property type="match status" value="1"/>
</dbReference>
<evidence type="ECO:0000259" key="3">
    <source>
        <dbReference type="PROSITE" id="PS50110"/>
    </source>
</evidence>
<gene>
    <name evidence="4" type="ORF">GCM10011425_11290</name>
</gene>
<proteinExistence type="predicted"/>
<name>A0A917J891_9SPHI</name>
<dbReference type="Pfam" id="PF00072">
    <property type="entry name" value="Response_reg"/>
    <property type="match status" value="1"/>
</dbReference>
<reference evidence="4" key="2">
    <citation type="submission" date="2020-09" db="EMBL/GenBank/DDBJ databases">
        <authorList>
            <person name="Sun Q."/>
            <person name="Sedlacek I."/>
        </authorList>
    </citation>
    <scope>NUCLEOTIDE SEQUENCE</scope>
    <source>
        <strain evidence="4">CCM 8711</strain>
    </source>
</reference>
<dbReference type="InterPro" id="IPR001789">
    <property type="entry name" value="Sig_transdc_resp-reg_receiver"/>
</dbReference>
<dbReference type="EMBL" id="BMDO01000002">
    <property type="protein sequence ID" value="GGI49917.1"/>
    <property type="molecule type" value="Genomic_DNA"/>
</dbReference>
<dbReference type="AlphaFoldDB" id="A0A917J891"/>
<reference evidence="4" key="1">
    <citation type="journal article" date="2014" name="Int. J. Syst. Evol. Microbiol.">
        <title>Complete genome sequence of Corynebacterium casei LMG S-19264T (=DSM 44701T), isolated from a smear-ripened cheese.</title>
        <authorList>
            <consortium name="US DOE Joint Genome Institute (JGI-PGF)"/>
            <person name="Walter F."/>
            <person name="Albersmeier A."/>
            <person name="Kalinowski J."/>
            <person name="Ruckert C."/>
        </authorList>
    </citation>
    <scope>NUCLEOTIDE SEQUENCE</scope>
    <source>
        <strain evidence="4">CCM 8711</strain>
    </source>
</reference>
<keyword evidence="1 2" id="KW-0597">Phosphoprotein</keyword>
<feature type="domain" description="Response regulatory" evidence="3">
    <location>
        <begin position="4"/>
        <end position="121"/>
    </location>
</feature>
<dbReference type="Proteomes" id="UP000662074">
    <property type="component" value="Unassembled WGS sequence"/>
</dbReference>
<dbReference type="PROSITE" id="PS50110">
    <property type="entry name" value="RESPONSE_REGULATORY"/>
    <property type="match status" value="1"/>
</dbReference>
<dbReference type="PANTHER" id="PTHR44591">
    <property type="entry name" value="STRESS RESPONSE REGULATOR PROTEIN 1"/>
    <property type="match status" value="1"/>
</dbReference>
<dbReference type="InterPro" id="IPR011006">
    <property type="entry name" value="CheY-like_superfamily"/>
</dbReference>
<evidence type="ECO:0000256" key="2">
    <source>
        <dbReference type="PROSITE-ProRule" id="PRU00169"/>
    </source>
</evidence>
<evidence type="ECO:0000313" key="5">
    <source>
        <dbReference type="Proteomes" id="UP000662074"/>
    </source>
</evidence>
<evidence type="ECO:0000313" key="4">
    <source>
        <dbReference type="EMBL" id="GGI49917.1"/>
    </source>
</evidence>
<evidence type="ECO:0000256" key="1">
    <source>
        <dbReference type="ARBA" id="ARBA00022553"/>
    </source>
</evidence>
<protein>
    <recommendedName>
        <fullName evidence="3">Response regulatory domain-containing protein</fullName>
    </recommendedName>
</protein>